<evidence type="ECO:0000259" key="10">
    <source>
        <dbReference type="PROSITE" id="PS50075"/>
    </source>
</evidence>
<dbReference type="Pfam" id="PF02801">
    <property type="entry name" value="Ketoacyl-synt_C"/>
    <property type="match status" value="1"/>
</dbReference>
<dbReference type="SUPFAM" id="SSF50129">
    <property type="entry name" value="GroES-like"/>
    <property type="match status" value="1"/>
</dbReference>
<dbReference type="SMART" id="SM00825">
    <property type="entry name" value="PKS_KS"/>
    <property type="match status" value="1"/>
</dbReference>
<dbReference type="InterPro" id="IPR020807">
    <property type="entry name" value="PKS_DH"/>
</dbReference>
<dbReference type="InterPro" id="IPR020806">
    <property type="entry name" value="PKS_PP-bd"/>
</dbReference>
<evidence type="ECO:0000256" key="9">
    <source>
        <dbReference type="PROSITE-ProRule" id="PRU01363"/>
    </source>
</evidence>
<evidence type="ECO:0000256" key="5">
    <source>
        <dbReference type="ARBA" id="ARBA00022857"/>
    </source>
</evidence>
<evidence type="ECO:0000256" key="1">
    <source>
        <dbReference type="ARBA" id="ARBA00005179"/>
    </source>
</evidence>
<gene>
    <name evidence="13" type="ORF">B0I35DRAFT_414064</name>
</gene>
<dbReference type="InterPro" id="IPR057326">
    <property type="entry name" value="KR_dom"/>
</dbReference>
<accession>A0A8K0SG24</accession>
<keyword evidence="4" id="KW-0808">Transferase</keyword>
<dbReference type="SMART" id="SM00829">
    <property type="entry name" value="PKS_ER"/>
    <property type="match status" value="1"/>
</dbReference>
<dbReference type="InterPro" id="IPR006162">
    <property type="entry name" value="Ppantetheine_attach_site"/>
</dbReference>
<dbReference type="CDD" id="cd05195">
    <property type="entry name" value="enoyl_red"/>
    <property type="match status" value="1"/>
</dbReference>
<dbReference type="InterPro" id="IPR042104">
    <property type="entry name" value="PKS_dehydratase_sf"/>
</dbReference>
<comment type="caution">
    <text evidence="13">The sequence shown here is derived from an EMBL/GenBank/DDBJ whole genome shotgun (WGS) entry which is preliminary data.</text>
</comment>
<dbReference type="Pfam" id="PF16197">
    <property type="entry name" value="KAsynt_C_assoc"/>
    <property type="match status" value="1"/>
</dbReference>
<dbReference type="FunFam" id="3.40.50.720:FF:000209">
    <property type="entry name" value="Polyketide synthase Pks12"/>
    <property type="match status" value="1"/>
</dbReference>
<dbReference type="GO" id="GO:0006633">
    <property type="term" value="P:fatty acid biosynthetic process"/>
    <property type="evidence" value="ECO:0007669"/>
    <property type="project" value="InterPro"/>
</dbReference>
<dbReference type="PANTHER" id="PTHR43775">
    <property type="entry name" value="FATTY ACID SYNTHASE"/>
    <property type="match status" value="1"/>
</dbReference>
<comment type="pathway">
    <text evidence="1">Secondary metabolite biosynthesis.</text>
</comment>
<dbReference type="InterPro" id="IPR049552">
    <property type="entry name" value="PKS_DH_N"/>
</dbReference>
<dbReference type="Gene3D" id="3.40.366.10">
    <property type="entry name" value="Malonyl-Coenzyme A Acyl Carrier Protein, domain 2"/>
    <property type="match status" value="2"/>
</dbReference>
<dbReference type="InterPro" id="IPR016039">
    <property type="entry name" value="Thiolase-like"/>
</dbReference>
<dbReference type="InterPro" id="IPR029063">
    <property type="entry name" value="SAM-dependent_MTases_sf"/>
</dbReference>
<dbReference type="CDD" id="cd00833">
    <property type="entry name" value="PKS"/>
    <property type="match status" value="1"/>
</dbReference>
<dbReference type="SMART" id="SM00827">
    <property type="entry name" value="PKS_AT"/>
    <property type="match status" value="1"/>
</dbReference>
<dbReference type="InterPro" id="IPR014030">
    <property type="entry name" value="Ketoacyl_synth_N"/>
</dbReference>
<dbReference type="InterPro" id="IPR036736">
    <property type="entry name" value="ACP-like_sf"/>
</dbReference>
<dbReference type="PANTHER" id="PTHR43775:SF29">
    <property type="entry name" value="ASPERFURANONE POLYKETIDE SYNTHASE AFOG-RELATED"/>
    <property type="match status" value="1"/>
</dbReference>
<dbReference type="InterPro" id="IPR049900">
    <property type="entry name" value="PKS_mFAS_DH"/>
</dbReference>
<dbReference type="InterPro" id="IPR020841">
    <property type="entry name" value="PKS_Beta-ketoAc_synthase_dom"/>
</dbReference>
<dbReference type="Gene3D" id="3.90.180.10">
    <property type="entry name" value="Medium-chain alcohol dehydrogenases, catalytic domain"/>
    <property type="match status" value="1"/>
</dbReference>
<evidence type="ECO:0000313" key="13">
    <source>
        <dbReference type="EMBL" id="KAH7305286.1"/>
    </source>
</evidence>
<name>A0A8K0SG24_9HYPO</name>
<dbReference type="SUPFAM" id="SSF53901">
    <property type="entry name" value="Thiolase-like"/>
    <property type="match status" value="1"/>
</dbReference>
<feature type="region of interest" description="C-terminal hotdog fold" evidence="9">
    <location>
        <begin position="997"/>
        <end position="1148"/>
    </location>
</feature>
<dbReference type="SMART" id="SM00822">
    <property type="entry name" value="PKS_KR"/>
    <property type="match status" value="1"/>
</dbReference>
<dbReference type="InterPro" id="IPR011032">
    <property type="entry name" value="GroES-like_sf"/>
</dbReference>
<dbReference type="Pfam" id="PF08659">
    <property type="entry name" value="KR"/>
    <property type="match status" value="1"/>
</dbReference>
<keyword evidence="5" id="KW-0521">NADP</keyword>
<dbReference type="Pfam" id="PF08242">
    <property type="entry name" value="Methyltransf_12"/>
    <property type="match status" value="1"/>
</dbReference>
<dbReference type="InterPro" id="IPR001227">
    <property type="entry name" value="Ac_transferase_dom_sf"/>
</dbReference>
<dbReference type="GO" id="GO:1901336">
    <property type="term" value="P:lactone biosynthetic process"/>
    <property type="evidence" value="ECO:0007669"/>
    <property type="project" value="UniProtKB-ARBA"/>
</dbReference>
<feature type="domain" description="Ketosynthase family 3 (KS3)" evidence="11">
    <location>
        <begin position="18"/>
        <end position="426"/>
    </location>
</feature>
<dbReference type="InterPro" id="IPR016036">
    <property type="entry name" value="Malonyl_transacylase_ACP-bd"/>
</dbReference>
<evidence type="ECO:0000313" key="14">
    <source>
        <dbReference type="Proteomes" id="UP000813444"/>
    </source>
</evidence>
<dbReference type="GO" id="GO:0031177">
    <property type="term" value="F:phosphopantetheine binding"/>
    <property type="evidence" value="ECO:0007669"/>
    <property type="project" value="InterPro"/>
</dbReference>
<dbReference type="CDD" id="cd02440">
    <property type="entry name" value="AdoMet_MTases"/>
    <property type="match status" value="1"/>
</dbReference>
<organism evidence="13 14">
    <name type="scientific">Stachybotrys elegans</name>
    <dbReference type="NCBI Taxonomy" id="80388"/>
    <lineage>
        <taxon>Eukaryota</taxon>
        <taxon>Fungi</taxon>
        <taxon>Dikarya</taxon>
        <taxon>Ascomycota</taxon>
        <taxon>Pezizomycotina</taxon>
        <taxon>Sordariomycetes</taxon>
        <taxon>Hypocreomycetidae</taxon>
        <taxon>Hypocreales</taxon>
        <taxon>Stachybotryaceae</taxon>
        <taxon>Stachybotrys</taxon>
    </lineage>
</organism>
<dbReference type="PROSITE" id="PS52019">
    <property type="entry name" value="PKS_MFAS_DH"/>
    <property type="match status" value="1"/>
</dbReference>
<dbReference type="Gene3D" id="3.40.50.150">
    <property type="entry name" value="Vaccinia Virus protein VP39"/>
    <property type="match status" value="1"/>
</dbReference>
<dbReference type="InterPro" id="IPR013968">
    <property type="entry name" value="PKS_KR"/>
</dbReference>
<dbReference type="Pfam" id="PF21089">
    <property type="entry name" value="PKS_DH_N"/>
    <property type="match status" value="1"/>
</dbReference>
<dbReference type="Pfam" id="PF00698">
    <property type="entry name" value="Acyl_transf_1"/>
    <property type="match status" value="1"/>
</dbReference>
<evidence type="ECO:0000256" key="4">
    <source>
        <dbReference type="ARBA" id="ARBA00022679"/>
    </source>
</evidence>
<dbReference type="InterPro" id="IPR032821">
    <property type="entry name" value="PKS_assoc"/>
</dbReference>
<keyword evidence="6" id="KW-0560">Oxidoreductase</keyword>
<evidence type="ECO:0000256" key="8">
    <source>
        <dbReference type="ARBA" id="ARBA00023315"/>
    </source>
</evidence>
<evidence type="ECO:0000259" key="12">
    <source>
        <dbReference type="PROSITE" id="PS52019"/>
    </source>
</evidence>
<dbReference type="PROSITE" id="PS00606">
    <property type="entry name" value="KS3_1"/>
    <property type="match status" value="1"/>
</dbReference>
<proteinExistence type="predicted"/>
<feature type="domain" description="PKS/mFAS DH" evidence="12">
    <location>
        <begin position="857"/>
        <end position="1148"/>
    </location>
</feature>
<dbReference type="InterPro" id="IPR049551">
    <property type="entry name" value="PKS_DH_C"/>
</dbReference>
<dbReference type="SUPFAM" id="SSF52151">
    <property type="entry name" value="FabD/lysophospholipase-like"/>
    <property type="match status" value="1"/>
</dbReference>
<dbReference type="SUPFAM" id="SSF51735">
    <property type="entry name" value="NAD(P)-binding Rossmann-fold domains"/>
    <property type="match status" value="2"/>
</dbReference>
<dbReference type="SMART" id="SM00823">
    <property type="entry name" value="PKS_PP"/>
    <property type="match status" value="1"/>
</dbReference>
<keyword evidence="8" id="KW-0012">Acyltransferase</keyword>
<dbReference type="EMBL" id="JAGPNK010000019">
    <property type="protein sequence ID" value="KAH7305286.1"/>
    <property type="molecule type" value="Genomic_DNA"/>
</dbReference>
<keyword evidence="7" id="KW-0511">Multifunctional enzyme</keyword>
<dbReference type="Gene3D" id="3.30.70.3290">
    <property type="match status" value="1"/>
</dbReference>
<dbReference type="GO" id="GO:0016491">
    <property type="term" value="F:oxidoreductase activity"/>
    <property type="evidence" value="ECO:0007669"/>
    <property type="project" value="UniProtKB-KW"/>
</dbReference>
<feature type="active site" description="Proton acceptor; for dehydratase activity" evidence="9">
    <location>
        <position position="889"/>
    </location>
</feature>
<dbReference type="SUPFAM" id="SSF47336">
    <property type="entry name" value="ACP-like"/>
    <property type="match status" value="1"/>
</dbReference>
<feature type="active site" description="Proton donor; for dehydratase activity" evidence="9">
    <location>
        <position position="1056"/>
    </location>
</feature>
<dbReference type="InterPro" id="IPR014031">
    <property type="entry name" value="Ketoacyl_synth_C"/>
</dbReference>
<dbReference type="OrthoDB" id="329835at2759"/>
<keyword evidence="2" id="KW-0596">Phosphopantetheine</keyword>
<dbReference type="Pfam" id="PF14765">
    <property type="entry name" value="PS-DH"/>
    <property type="match status" value="1"/>
</dbReference>
<dbReference type="SUPFAM" id="SSF53335">
    <property type="entry name" value="S-adenosyl-L-methionine-dependent methyltransferases"/>
    <property type="match status" value="1"/>
</dbReference>
<dbReference type="Proteomes" id="UP000813444">
    <property type="component" value="Unassembled WGS sequence"/>
</dbReference>
<dbReference type="InterPro" id="IPR016035">
    <property type="entry name" value="Acyl_Trfase/lysoPLipase"/>
</dbReference>
<dbReference type="Pfam" id="PF23297">
    <property type="entry name" value="ACP_SdgA_C"/>
    <property type="match status" value="1"/>
</dbReference>
<keyword evidence="14" id="KW-1185">Reference proteome</keyword>
<dbReference type="InterPro" id="IPR018201">
    <property type="entry name" value="Ketoacyl_synth_AS"/>
</dbReference>
<dbReference type="GO" id="GO:0004312">
    <property type="term" value="F:fatty acid synthase activity"/>
    <property type="evidence" value="ECO:0007669"/>
    <property type="project" value="TreeGrafter"/>
</dbReference>
<dbReference type="Gene3D" id="3.10.129.110">
    <property type="entry name" value="Polyketide synthase dehydratase"/>
    <property type="match status" value="1"/>
</dbReference>
<evidence type="ECO:0000256" key="7">
    <source>
        <dbReference type="ARBA" id="ARBA00023268"/>
    </source>
</evidence>
<keyword evidence="3" id="KW-0597">Phosphoprotein</keyword>
<dbReference type="PROSITE" id="PS52004">
    <property type="entry name" value="KS3_2"/>
    <property type="match status" value="1"/>
</dbReference>
<dbReference type="SUPFAM" id="SSF55048">
    <property type="entry name" value="Probable ACP-binding domain of malonyl-CoA ACP transacylase"/>
    <property type="match status" value="1"/>
</dbReference>
<reference evidence="13" key="1">
    <citation type="journal article" date="2021" name="Nat. Commun.">
        <title>Genetic determinants of endophytism in the Arabidopsis root mycobiome.</title>
        <authorList>
            <person name="Mesny F."/>
            <person name="Miyauchi S."/>
            <person name="Thiergart T."/>
            <person name="Pickel B."/>
            <person name="Atanasova L."/>
            <person name="Karlsson M."/>
            <person name="Huettel B."/>
            <person name="Barry K.W."/>
            <person name="Haridas S."/>
            <person name="Chen C."/>
            <person name="Bauer D."/>
            <person name="Andreopoulos W."/>
            <person name="Pangilinan J."/>
            <person name="LaButti K."/>
            <person name="Riley R."/>
            <person name="Lipzen A."/>
            <person name="Clum A."/>
            <person name="Drula E."/>
            <person name="Henrissat B."/>
            <person name="Kohler A."/>
            <person name="Grigoriev I.V."/>
            <person name="Martin F.M."/>
            <person name="Hacquard S."/>
        </authorList>
    </citation>
    <scope>NUCLEOTIDE SEQUENCE</scope>
    <source>
        <strain evidence="13">MPI-CAGE-CH-0235</strain>
    </source>
</reference>
<dbReference type="Pfam" id="PF13602">
    <property type="entry name" value="ADH_zinc_N_2"/>
    <property type="match status" value="1"/>
</dbReference>
<dbReference type="SMART" id="SM00826">
    <property type="entry name" value="PKS_DH"/>
    <property type="match status" value="1"/>
</dbReference>
<dbReference type="InterPro" id="IPR009081">
    <property type="entry name" value="PP-bd_ACP"/>
</dbReference>
<feature type="region of interest" description="N-terminal hotdog fold" evidence="9">
    <location>
        <begin position="857"/>
        <end position="984"/>
    </location>
</feature>
<dbReference type="InterPro" id="IPR014043">
    <property type="entry name" value="Acyl_transferase_dom"/>
</dbReference>
<feature type="domain" description="Carrier" evidence="10">
    <location>
        <begin position="2329"/>
        <end position="2406"/>
    </location>
</feature>
<dbReference type="GO" id="GO:0004315">
    <property type="term" value="F:3-oxoacyl-[acyl-carrier-protein] synthase activity"/>
    <property type="evidence" value="ECO:0007669"/>
    <property type="project" value="InterPro"/>
</dbReference>
<dbReference type="Gene3D" id="3.40.50.720">
    <property type="entry name" value="NAD(P)-binding Rossmann-like Domain"/>
    <property type="match status" value="2"/>
</dbReference>
<evidence type="ECO:0000259" key="11">
    <source>
        <dbReference type="PROSITE" id="PS52004"/>
    </source>
</evidence>
<dbReference type="InterPro" id="IPR013217">
    <property type="entry name" value="Methyltransf_12"/>
</dbReference>
<evidence type="ECO:0000256" key="6">
    <source>
        <dbReference type="ARBA" id="ARBA00023002"/>
    </source>
</evidence>
<dbReference type="Gene3D" id="3.40.47.10">
    <property type="match status" value="1"/>
</dbReference>
<evidence type="ECO:0000256" key="2">
    <source>
        <dbReference type="ARBA" id="ARBA00022450"/>
    </source>
</evidence>
<dbReference type="Pfam" id="PF00109">
    <property type="entry name" value="ketoacyl-synt"/>
    <property type="match status" value="1"/>
</dbReference>
<dbReference type="GO" id="GO:0044550">
    <property type="term" value="P:secondary metabolite biosynthetic process"/>
    <property type="evidence" value="ECO:0007669"/>
    <property type="project" value="TreeGrafter"/>
</dbReference>
<dbReference type="PROSITE" id="PS00012">
    <property type="entry name" value="PHOSPHOPANTETHEINE"/>
    <property type="match status" value="1"/>
</dbReference>
<dbReference type="InterPro" id="IPR020843">
    <property type="entry name" value="ER"/>
</dbReference>
<dbReference type="Gene3D" id="1.10.1200.10">
    <property type="entry name" value="ACP-like"/>
    <property type="match status" value="1"/>
</dbReference>
<dbReference type="InterPro" id="IPR050091">
    <property type="entry name" value="PKS_NRPS_Biosynth_Enz"/>
</dbReference>
<sequence length="2409" mass="263183">MSSPVNVSAAGTKPAMETMLVAIIGMSCEFSGQVDSASKLWDLCAKGKNGWSAVPPERFSTGLPDGGYFLQKEDISLFDANFFNFPADVASIMDPQVRLLLETVYEATEHETLAGTNTSVFTGVYSKEFQDLQMHDPESLPTPFITGCGTAMLSNRISHFYDLRGVSMTLDTGCSSSITAVHQACQSLYSGQSNVSIVAGTSILLSPDMLATMSRQGVLSQEGKCFAWDERAHGYGRGEGVAALILKPLAAALRDGDKVHAVIKHIGVNQDGRTATITSPSMEAQLQLIKECYERAGLDISETGYVEAHMTGTAVGDPIEAEAIARSFGQSRRQGDAVIVGSVKTNIGHTEPVSGLAALIKTTFALMNRKIPPNLNYETNNPTIPVEEWNVKVPTELMDWPDNKPLRASINNFGYGGTNGHVILEACPKGESDSLQGQVVVERDRVYLLTAKDQVSSHERRSRFALATAIRARTLEELADRLDQVANSKQGPSKPAHGRKQPRIGFVFNGQGAQWNTMGRELIEAYPSFKHSLEQADSILKEYGADWSLYEELHRDEATTRVHEARLAQPVSVALQLCLVDLLRSWGITPTAVTSHSSGEVAAAYSAGLLSFKEALGVVYYRGELAEKYQKSLSLAGGMVAAGLGVDEAKKYLDGVEGVVVACVNSSDSATLSGDLDALDAVLTKLQEDGIFARKLKVPMAYHSHHMQHMAAEYTESLQKILSKPSGEGAPVLFSSAFDSMCFSGEKASDRNVDVILEIGAHGTLSGPIRSILKDLKMPYASCLKRKVDAVATIQDAACELLRQGYAVSLGAVNGYSLADKHLLLEDLPSYSWNHTTSYWTEPRASREHRFSKIPPHELLGTRVYGNNGSNFLWRNFLKVGEIEWLSDHRVESSVVLPGAAYVSMAIEAARLLVDPSEDQIRGYHLRDVDIINALTIPETSSGVEVMLCLRHCSEKEVDHKGWGGVSVEMTNATRAVTATIESAPVAETFFATDAKTREVKANSFFQNLSDMGFYHGPPFQNFADSRLAGSKAITDMKVSTAAASENYVIHPATLDSVVQAAYITIAEKSSKDTMVLPRAIESMFVPKDLKRCSGEKLRAFTELTKADKKGVTSNVAVANADDGKDSSTNFLKINGFYAHAVARDVDSSAQAPRVCFKSCWEIDIMAGLPKGMRDAMPPCATGIEASDIADGNRVSFYYICDALAALEKESSDSWAWHHKIFVDWMKTIKGKGDRGELGPGSRVWSKASKGVKQMLYDKFAHGRPACRLVARIGQNIAPIVRGEVTPLELMMANNLLNDYYMDVPEFDRLYKMMYKIVDLYAVNKPGAKVLEIGADISSGFFEAAREKFARWTSLMEFKKLDIEVDPAEQGFEVGTYDVIVASAVLHATKSIANTMTNVKKLLKPGGKLFLLEQWKDRVEIQIIFGTTPGWWLGEEPYRKSSPIASLEVWDNVLKETGWSGIDYHTPDLQEPELASASFIVSTNIDTAPAKFPLISVVYDTIPPQAWMDQLRTELHAATGLVPEFQSIDDDIQEDKLLVFCVEMERPFLHGITGDTFTRLRSLLTFARGVLWLSCSSSKEDPHQPMFALADGLLRTIGNEDTSKRCTHLYFEENPWSAGQVGHILQVLGRTFNENLEKEQTELEYKVIDGVLHNNRMYADDRSNRSISSNAPASAAELQPFDQPGRVLSWDSEKAGTLSDLTFTDNFLYLDGLDEGMIEVKPKAFGLNFKDVVRTLGTVDEDGNIFSEMSGVVTKLGPGTENSGLKVGDRVCGGGWGPLTNLVRTGWEDVAKIPENMSFEDAAAAPTIYITVYHSIVNLGRLRKGESILIHAGSGGVGQAAIMLAQHIGATIYTTCSTIEKRDFLVEKYNINPSHIFSSRDTSFAPAVMAATNGKGVDLVLNSLTGALLKASWECIARFGRFLEIGKVDMQSGRHLDMTPFRRSALYAGVDLLSMATYDKETYRTTLQSCLDLMAAGAVKSVYPIHIYGVSDIEKPLRLLQGGKHIGKFVIVPKPGELVKVFPRPKPINLAGPNSTYLIVGGATGVGHATAQWMIQQGAKNLLIVSRNAESHPNAQSLIEVGKGEGCKVEVRNCDVSNEESFLHLIRNIETTMPPIRGAFNAAMVLDDTIFERMTYEQWQHAVLPKVASSLNIDNHLPDLDFFIMTSSVAGVFGNPSQANYNAGNTFQDALARYRNANGKPAVVIDLGIVEDVGFVAEASAEEQQTIQTTLGKGGLGAPLPLATLMKIIESAIREPVRNPENSQITTCLQNWEDADEYSTLYLQRRFHTLRLSTSLRGESKQSSGAEKESSTFALTQKLSSPEVGGMVGAAQLIADALAAKMADVFNLVATEIDKTMPMSHYGVDSLVAVELRNWLNTAAKSKVTVFEILQTPSLQDFASLVATRSELL</sequence>
<evidence type="ECO:0000256" key="3">
    <source>
        <dbReference type="ARBA" id="ARBA00022553"/>
    </source>
</evidence>
<protein>
    <submittedName>
        <fullName evidence="13">Polyketide synthase</fullName>
    </submittedName>
</protein>
<dbReference type="InterPro" id="IPR036291">
    <property type="entry name" value="NAD(P)-bd_dom_sf"/>
</dbReference>
<dbReference type="PROSITE" id="PS50075">
    <property type="entry name" value="CARRIER"/>
    <property type="match status" value="1"/>
</dbReference>